<organism evidence="14">
    <name type="scientific">Strombidinopsis acuminata</name>
    <dbReference type="NCBI Taxonomy" id="141414"/>
    <lineage>
        <taxon>Eukaryota</taxon>
        <taxon>Sar</taxon>
        <taxon>Alveolata</taxon>
        <taxon>Ciliophora</taxon>
        <taxon>Intramacronucleata</taxon>
        <taxon>Spirotrichea</taxon>
        <taxon>Choreotrichia</taxon>
        <taxon>Choreotrichida</taxon>
        <taxon>Strombidinopsidae</taxon>
        <taxon>Strombidinopsis</taxon>
    </lineage>
</organism>
<evidence type="ECO:0000256" key="7">
    <source>
        <dbReference type="ARBA" id="ARBA00023152"/>
    </source>
</evidence>
<dbReference type="InterPro" id="IPR029017">
    <property type="entry name" value="Enolase-like_N"/>
</dbReference>
<proteinExistence type="inferred from homology"/>
<dbReference type="EC" id="4.2.1.11" evidence="4"/>
<comment type="subcellular location">
    <subcellularLocation>
        <location evidence="1">Cytoplasm</location>
    </subcellularLocation>
</comment>
<dbReference type="FunFam" id="3.30.390.10:FF:000001">
    <property type="entry name" value="Enolase"/>
    <property type="match status" value="1"/>
</dbReference>
<feature type="binding site" evidence="11">
    <location>
        <position position="349"/>
    </location>
    <ligand>
        <name>Mg(2+)</name>
        <dbReference type="ChEBI" id="CHEBI:18420"/>
    </ligand>
</feature>
<dbReference type="SMART" id="SM01193">
    <property type="entry name" value="Enolase_N"/>
    <property type="match status" value="1"/>
</dbReference>
<dbReference type="InterPro" id="IPR020809">
    <property type="entry name" value="Enolase_CS"/>
</dbReference>
<reference evidence="14" key="1">
    <citation type="submission" date="2021-01" db="EMBL/GenBank/DDBJ databases">
        <authorList>
            <person name="Corre E."/>
            <person name="Pelletier E."/>
            <person name="Niang G."/>
            <person name="Scheremetjew M."/>
            <person name="Finn R."/>
            <person name="Kale V."/>
            <person name="Holt S."/>
            <person name="Cochrane G."/>
            <person name="Meng A."/>
            <person name="Brown T."/>
            <person name="Cohen L."/>
        </authorList>
    </citation>
    <scope>NUCLEOTIDE SEQUENCE</scope>
    <source>
        <strain evidence="14">SPMC142</strain>
    </source>
</reference>
<dbReference type="UniPathway" id="UPA00109">
    <property type="reaction ID" value="UER00187"/>
</dbReference>
<dbReference type="GO" id="GO:0000015">
    <property type="term" value="C:phosphopyruvate hydratase complex"/>
    <property type="evidence" value="ECO:0007669"/>
    <property type="project" value="InterPro"/>
</dbReference>
<dbReference type="InterPro" id="IPR020810">
    <property type="entry name" value="Enolase_C"/>
</dbReference>
<evidence type="ECO:0000256" key="9">
    <source>
        <dbReference type="PIRSR" id="PIRSR001400-1"/>
    </source>
</evidence>
<feature type="domain" description="Enolase N-terminal" evidence="13">
    <location>
        <begin position="22"/>
        <end position="159"/>
    </location>
</feature>
<dbReference type="GO" id="GO:0000287">
    <property type="term" value="F:magnesium ion binding"/>
    <property type="evidence" value="ECO:0007669"/>
    <property type="project" value="InterPro"/>
</dbReference>
<evidence type="ECO:0000256" key="8">
    <source>
        <dbReference type="ARBA" id="ARBA00023239"/>
    </source>
</evidence>
<evidence type="ECO:0000259" key="12">
    <source>
        <dbReference type="SMART" id="SM01192"/>
    </source>
</evidence>
<feature type="binding site" evidence="10">
    <location>
        <position position="349"/>
    </location>
    <ligand>
        <name>substrate</name>
    </ligand>
</feature>
<dbReference type="SFLD" id="SFLDF00002">
    <property type="entry name" value="enolase"/>
    <property type="match status" value="1"/>
</dbReference>
<dbReference type="PANTHER" id="PTHR11902:SF1">
    <property type="entry name" value="ENOLASE"/>
    <property type="match status" value="1"/>
</dbReference>
<feature type="binding site" evidence="10">
    <location>
        <position position="322"/>
    </location>
    <ligand>
        <name>substrate</name>
    </ligand>
</feature>
<feature type="domain" description="Enolase C-terminal TIM barrel" evidence="12">
    <location>
        <begin position="169"/>
        <end position="462"/>
    </location>
</feature>
<evidence type="ECO:0000256" key="2">
    <source>
        <dbReference type="ARBA" id="ARBA00005031"/>
    </source>
</evidence>
<comment type="similarity">
    <text evidence="3">Belongs to the enolase family.</text>
</comment>
<sequence>MLSTSSRRAFAFAQTKRSFATISNVRAREILDSRGNPTVEADVITSDGQVFRAAVPSGASTGVYEALELRDKDAQRYLGKGCLKAVQNVHEHISPALKGMDVTQQEKIDRKMVEEVDGTTNDTMGWCKQKIGANAILAVSLATARAGAASRGVPLYHHLADLAGKGTEKFIMPVPSLNIINGGAHAGNSLEMQEFMILPTGANSFSEGIRVGVECYHALATLLKKKFGKSAANVGDEGGFGAPQIKDENETLEIIMEAIHNAGHSGKIDIGLDVAASEFYDEKANTYNLSQKTGLNDRIMSPDALLDIYDNMSSKYPIVSIEDPFDQDDFSSYIKMTERLGKRVQVVGDDLLVTNPKRVKTGIDQKLCNALLLKVNQIGSVTESIQASNMSQDAGWGVMVSHRSGETGDSFIGDLVVGLSTGEIKSGAPCRSDRLTKYNQILRIEEELGNRAIYAGKSFRDPRHLL</sequence>
<dbReference type="SUPFAM" id="SSF54826">
    <property type="entry name" value="Enolase N-terminal domain-like"/>
    <property type="match status" value="1"/>
</dbReference>
<dbReference type="GO" id="GO:0006096">
    <property type="term" value="P:glycolytic process"/>
    <property type="evidence" value="ECO:0007669"/>
    <property type="project" value="UniProtKB-UniPathway"/>
</dbReference>
<evidence type="ECO:0000256" key="1">
    <source>
        <dbReference type="ARBA" id="ARBA00004496"/>
    </source>
</evidence>
<dbReference type="PRINTS" id="PR00148">
    <property type="entry name" value="ENOLASE"/>
</dbReference>
<dbReference type="SFLD" id="SFLDG00178">
    <property type="entry name" value="enolase"/>
    <property type="match status" value="1"/>
</dbReference>
<dbReference type="InterPro" id="IPR036849">
    <property type="entry name" value="Enolase-like_C_sf"/>
</dbReference>
<dbReference type="GO" id="GO:0004634">
    <property type="term" value="F:phosphopyruvate hydratase activity"/>
    <property type="evidence" value="ECO:0007669"/>
    <property type="project" value="UniProtKB-EC"/>
</dbReference>
<dbReference type="Pfam" id="PF03952">
    <property type="entry name" value="Enolase_N"/>
    <property type="match status" value="1"/>
</dbReference>
<dbReference type="InterPro" id="IPR020811">
    <property type="entry name" value="Enolase_N"/>
</dbReference>
<gene>
    <name evidence="14" type="ORF">SACU0126_LOCUS4526</name>
</gene>
<dbReference type="PANTHER" id="PTHR11902">
    <property type="entry name" value="ENOLASE"/>
    <property type="match status" value="1"/>
</dbReference>
<dbReference type="PIRSF" id="PIRSF001400">
    <property type="entry name" value="Enolase"/>
    <property type="match status" value="1"/>
</dbReference>
<dbReference type="PROSITE" id="PS00164">
    <property type="entry name" value="ENOLASE"/>
    <property type="match status" value="1"/>
</dbReference>
<dbReference type="CDD" id="cd03313">
    <property type="entry name" value="enolase"/>
    <property type="match status" value="1"/>
</dbReference>
<dbReference type="SUPFAM" id="SSF51604">
    <property type="entry name" value="Enolase C-terminal domain-like"/>
    <property type="match status" value="1"/>
</dbReference>
<keyword evidence="8" id="KW-0456">Lyase</keyword>
<evidence type="ECO:0000259" key="13">
    <source>
        <dbReference type="SMART" id="SM01193"/>
    </source>
</evidence>
<dbReference type="NCBIfam" id="TIGR01060">
    <property type="entry name" value="eno"/>
    <property type="match status" value="1"/>
</dbReference>
<dbReference type="Gene3D" id="3.20.20.120">
    <property type="entry name" value="Enolase-like C-terminal domain"/>
    <property type="match status" value="1"/>
</dbReference>
<name>A0A7S3VZX8_9SPIT</name>
<dbReference type="Gene3D" id="3.30.390.10">
    <property type="entry name" value="Enolase-like, N-terminal domain"/>
    <property type="match status" value="1"/>
</dbReference>
<evidence type="ECO:0000256" key="11">
    <source>
        <dbReference type="PIRSR" id="PIRSR001400-3"/>
    </source>
</evidence>
<keyword evidence="6 11" id="KW-0460">Magnesium</keyword>
<feature type="binding site" evidence="11">
    <location>
        <position position="322"/>
    </location>
    <ligand>
        <name>Mg(2+)</name>
        <dbReference type="ChEBI" id="CHEBI:18420"/>
    </ligand>
</feature>
<feature type="binding site" evidence="10">
    <location>
        <begin position="401"/>
        <end position="404"/>
    </location>
    <ligand>
        <name>substrate</name>
    </ligand>
</feature>
<comment type="cofactor">
    <cofactor evidence="11">
        <name>Mg(2+)</name>
        <dbReference type="ChEBI" id="CHEBI:18420"/>
    </cofactor>
    <text evidence="11">Mg(2+) is required for catalysis and for stabilizing the dimer.</text>
</comment>
<feature type="binding site" evidence="10">
    <location>
        <position position="425"/>
    </location>
    <ligand>
        <name>substrate</name>
    </ligand>
</feature>
<dbReference type="HAMAP" id="MF_00318">
    <property type="entry name" value="Enolase"/>
    <property type="match status" value="1"/>
</dbReference>
<evidence type="ECO:0000256" key="5">
    <source>
        <dbReference type="ARBA" id="ARBA00022490"/>
    </source>
</evidence>
<feature type="active site" description="Proton donor" evidence="9">
    <location>
        <position position="237"/>
    </location>
</feature>
<dbReference type="EMBL" id="HBIQ01014300">
    <property type="protein sequence ID" value="CAE0527588.1"/>
    <property type="molecule type" value="Transcribed_RNA"/>
</dbReference>
<dbReference type="SMART" id="SM01192">
    <property type="entry name" value="Enolase_C"/>
    <property type="match status" value="1"/>
</dbReference>
<protein>
    <recommendedName>
        <fullName evidence="4">phosphopyruvate hydratase</fullName>
        <ecNumber evidence="4">4.2.1.11</ecNumber>
    </recommendedName>
</protein>
<comment type="pathway">
    <text evidence="2">Carbohydrate degradation; glycolysis; pyruvate from D-glyceraldehyde 3-phosphate: step 4/5.</text>
</comment>
<evidence type="ECO:0000256" key="6">
    <source>
        <dbReference type="ARBA" id="ARBA00022842"/>
    </source>
</evidence>
<evidence type="ECO:0000256" key="10">
    <source>
        <dbReference type="PIRSR" id="PIRSR001400-2"/>
    </source>
</evidence>
<feature type="binding site" evidence="11">
    <location>
        <position position="273"/>
    </location>
    <ligand>
        <name>Mg(2+)</name>
        <dbReference type="ChEBI" id="CHEBI:18420"/>
    </ligand>
</feature>
<feature type="active site" description="Proton acceptor" evidence="9">
    <location>
        <position position="374"/>
    </location>
</feature>
<dbReference type="SFLD" id="SFLDS00001">
    <property type="entry name" value="Enolase"/>
    <property type="match status" value="1"/>
</dbReference>
<keyword evidence="11" id="KW-0479">Metal-binding</keyword>
<evidence type="ECO:0000256" key="4">
    <source>
        <dbReference type="ARBA" id="ARBA00012058"/>
    </source>
</evidence>
<dbReference type="InterPro" id="IPR000941">
    <property type="entry name" value="Enolase"/>
</dbReference>
<dbReference type="Pfam" id="PF00113">
    <property type="entry name" value="Enolase_C"/>
    <property type="match status" value="1"/>
</dbReference>
<accession>A0A7S3VZX8</accession>
<dbReference type="AlphaFoldDB" id="A0A7S3VZX8"/>
<evidence type="ECO:0000256" key="3">
    <source>
        <dbReference type="ARBA" id="ARBA00009604"/>
    </source>
</evidence>
<keyword evidence="7" id="KW-0324">Glycolysis</keyword>
<keyword evidence="5" id="KW-0963">Cytoplasm</keyword>
<dbReference type="FunFam" id="3.20.20.120:FF:000002">
    <property type="entry name" value="Enolase 1"/>
    <property type="match status" value="1"/>
</dbReference>
<feature type="binding site" evidence="10">
    <location>
        <position position="185"/>
    </location>
    <ligand>
        <name>substrate</name>
    </ligand>
</feature>
<feature type="binding site" evidence="10">
    <location>
        <position position="194"/>
    </location>
    <ligand>
        <name>substrate</name>
    </ligand>
</feature>
<evidence type="ECO:0000313" key="14">
    <source>
        <dbReference type="EMBL" id="CAE0527588.1"/>
    </source>
</evidence>